<dbReference type="AlphaFoldDB" id="A0A2P2QZ25"/>
<accession>A0A2P2QZ25</accession>
<dbReference type="EMBL" id="GGEC01091713">
    <property type="protein sequence ID" value="MBX72197.1"/>
    <property type="molecule type" value="Transcribed_RNA"/>
</dbReference>
<sequence length="37" mass="4583">MHMVERIQQRYKLKKKEISEYYTQGKMLLLGLDLLRQ</sequence>
<organism evidence="1">
    <name type="scientific">Rhizophora mucronata</name>
    <name type="common">Asiatic mangrove</name>
    <dbReference type="NCBI Taxonomy" id="61149"/>
    <lineage>
        <taxon>Eukaryota</taxon>
        <taxon>Viridiplantae</taxon>
        <taxon>Streptophyta</taxon>
        <taxon>Embryophyta</taxon>
        <taxon>Tracheophyta</taxon>
        <taxon>Spermatophyta</taxon>
        <taxon>Magnoliopsida</taxon>
        <taxon>eudicotyledons</taxon>
        <taxon>Gunneridae</taxon>
        <taxon>Pentapetalae</taxon>
        <taxon>rosids</taxon>
        <taxon>fabids</taxon>
        <taxon>Malpighiales</taxon>
        <taxon>Rhizophoraceae</taxon>
        <taxon>Rhizophora</taxon>
    </lineage>
</organism>
<reference evidence="1" key="1">
    <citation type="submission" date="2018-02" db="EMBL/GenBank/DDBJ databases">
        <title>Rhizophora mucronata_Transcriptome.</title>
        <authorList>
            <person name="Meera S.P."/>
            <person name="Sreeshan A."/>
            <person name="Augustine A."/>
        </authorList>
    </citation>
    <scope>NUCLEOTIDE SEQUENCE</scope>
    <source>
        <tissue evidence="1">Leaf</tissue>
    </source>
</reference>
<evidence type="ECO:0000313" key="1">
    <source>
        <dbReference type="EMBL" id="MBX72197.1"/>
    </source>
</evidence>
<proteinExistence type="predicted"/>
<name>A0A2P2QZ25_RHIMU</name>
<protein>
    <submittedName>
        <fullName evidence="1">Uncharacterized protein</fullName>
    </submittedName>
</protein>